<dbReference type="AlphaFoldDB" id="A0A0C9MV70"/>
<dbReference type="PROSITE" id="PS51375">
    <property type="entry name" value="PPR"/>
    <property type="match status" value="5"/>
</dbReference>
<evidence type="ECO:0000256" key="5">
    <source>
        <dbReference type="PROSITE-ProRule" id="PRU00708"/>
    </source>
</evidence>
<evidence type="ECO:0000256" key="2">
    <source>
        <dbReference type="ARBA" id="ARBA00022737"/>
    </source>
</evidence>
<feature type="repeat" description="PPR" evidence="5">
    <location>
        <begin position="462"/>
        <end position="496"/>
    </location>
</feature>
<dbReference type="OrthoDB" id="185373at2759"/>
<keyword evidence="2" id="KW-0677">Repeat</keyword>
<feature type="repeat" description="PPR" evidence="5">
    <location>
        <begin position="714"/>
        <end position="749"/>
    </location>
</feature>
<evidence type="ECO:0000313" key="7">
    <source>
        <dbReference type="Proteomes" id="UP000053815"/>
    </source>
</evidence>
<comment type="function">
    <text evidence="3">Regulates mitochondrial small subunit maturation by controlling 15S rRNA 5'-end processing. Localizes to the 5' precursor of the 15S rRNA in a position that is subsequently occupied by mS47 in the mature yeast mtSSU. Uses structure and sequence-specific RNA recognition, binding to a single-stranded region of the precursor and specifically recognizing bases -6 to -1. The exchange of Ccm1 for mS47 is coupled to the irreversible removal of precursor rRNA that is accompanied by conformational changes of the mitoribosomal proteins uS5m and mS26. These conformational changes signal completion of 5'-end rRNA processing through protection of the mature 5'-end of the 15S rRNA and stabilization of mS47. The removal of the 5' precursor together with the dissociation of Ccm1 may be catalyzed by the 5'-3' exoribonuclease Pet127. Involved in the specific removal of group I introns in mitochondrial encoded transcripts.</text>
</comment>
<feature type="repeat" description="PPR" evidence="5">
    <location>
        <begin position="606"/>
        <end position="640"/>
    </location>
</feature>
<dbReference type="NCBIfam" id="TIGR00756">
    <property type="entry name" value="PPR"/>
    <property type="match status" value="4"/>
</dbReference>
<dbReference type="Proteomes" id="UP000053815">
    <property type="component" value="Unassembled WGS sequence"/>
</dbReference>
<sequence>MAKDLKPTTMAEELDLMSAKLILDLNDGDINELSKDTNGKLALRQLRLTIAKEKVKAIEENEDDTIAVLDIMEIIARNIIADDTLKPNEDDSELTCYRKVASLLDILLKDLNLNLLDGETTCKASKSIAKDHESIYGNSIPLNRGFGRRIDLLLSTRNIELSTNEWKRKKVTQEQCLIQQAKNIRMNKAILSRLLELPLSENDSKNVYTLGMDWVGSRGYMFAVKKIDNIYIAKHTNNLSIPEYLHQLPSFLATLKNLYIWKNHHTKLQDTILTGVIAKEDDDFFSSIASGTDNAAFAIQLQVTYTSYNNNGSVLFNLASHTQQQCTNPRHLFATFYANYATTSNTLAPSKDLSRLQQAIGQGNIQQATQAYKSMVSSIKLGEKSINRELIRKLLMLARHGKRREDIDFINRVISDMKQKLQLKPTPFEYHALMYAYGLQQFPEKAYEILERMKRDDNINPTLHSYNTLLGCYKRVNNVDAAERILAEMKMRNVKPDTVTYNTMLHLLLRTQQYQRVIDMYNAMKEDKAQPDSYTFSTLLDVAVKSKDLHFGSEIYNQITQKCKPKEVDLTMVNNMIRFMGDSSGLVKALDLYYDLPNRYPHIRPDKVTFNILLDVCFKNQNPAKAYQIFRDMTAAKFKPDVVTYGTLIDAEAKMGHLKASLQLFQDMCNASIEPNDRIFNSLANIASSKSARPSDLNGLLNLVEKYQHKLKLDTKAYNALMYGLAQNGRSSQAQHLYDTVFRHAACKPDIATFTHLILAYINDNQLDDALEIYYTLREHHKKCKRDATTTTTQHKVKIPIQLDTTFYSTIIAALSKDDLNHTISFSDDADESSPRLVAAMRIFNDMRPLQIQPTMHTYTAMLHACGQYRDQYVLDQVHKLIKVDLYLDPDIAIYNAMMDAYNRTGNGEKVLDIWQTLSTAASGYAQVAPDQTTVSIVFDSCGHNGYIQQAQSIWTFLKRTQFKLNTNNYNSYIECLCRSRGRQGWDAAMAIVEQEMSVTSKPQHGKPVLDEKTVNTLLSFARKKAFDASEIEQLHQWRTKMLSETKQ</sequence>
<dbReference type="InterPro" id="IPR011990">
    <property type="entry name" value="TPR-like_helical_dom_sf"/>
</dbReference>
<dbReference type="PANTHER" id="PTHR47447">
    <property type="entry name" value="OS03G0856100 PROTEIN"/>
    <property type="match status" value="1"/>
</dbReference>
<dbReference type="Pfam" id="PF01535">
    <property type="entry name" value="PPR"/>
    <property type="match status" value="1"/>
</dbReference>
<keyword evidence="7" id="KW-1185">Reference proteome</keyword>
<dbReference type="Gene3D" id="1.25.40.10">
    <property type="entry name" value="Tetratricopeptide repeat domain"/>
    <property type="match status" value="4"/>
</dbReference>
<evidence type="ECO:0000313" key="6">
    <source>
        <dbReference type="EMBL" id="GAN11279.1"/>
    </source>
</evidence>
<gene>
    <name evidence="6" type="ORF">MAM1_0524c10838</name>
</gene>
<dbReference type="EMBL" id="DF836813">
    <property type="protein sequence ID" value="GAN11279.1"/>
    <property type="molecule type" value="Genomic_DNA"/>
</dbReference>
<evidence type="ECO:0000256" key="4">
    <source>
        <dbReference type="ARBA" id="ARBA00044511"/>
    </source>
</evidence>
<comment type="similarity">
    <text evidence="1">Belongs to the CCM1 family.</text>
</comment>
<dbReference type="Pfam" id="PF13041">
    <property type="entry name" value="PPR_2"/>
    <property type="match status" value="2"/>
</dbReference>
<protein>
    <submittedName>
        <fullName evidence="6">Pentatricopeptide repeat-containing protein At2g41720-like isoform X3</fullName>
    </submittedName>
</protein>
<accession>A0A0C9MV70</accession>
<comment type="subunit">
    <text evidence="4">Binds to mitochondrial small subunit 15S rRNA.</text>
</comment>
<dbReference type="PANTHER" id="PTHR47447:SF17">
    <property type="entry name" value="OS12G0638900 PROTEIN"/>
    <property type="match status" value="1"/>
</dbReference>
<organism evidence="6">
    <name type="scientific">Mucor ambiguus</name>
    <dbReference type="NCBI Taxonomy" id="91626"/>
    <lineage>
        <taxon>Eukaryota</taxon>
        <taxon>Fungi</taxon>
        <taxon>Fungi incertae sedis</taxon>
        <taxon>Mucoromycota</taxon>
        <taxon>Mucoromycotina</taxon>
        <taxon>Mucoromycetes</taxon>
        <taxon>Mucorales</taxon>
        <taxon>Mucorineae</taxon>
        <taxon>Mucoraceae</taxon>
        <taxon>Mucor</taxon>
    </lineage>
</organism>
<dbReference type="Pfam" id="PF13812">
    <property type="entry name" value="PPR_3"/>
    <property type="match status" value="3"/>
</dbReference>
<dbReference type="STRING" id="91626.A0A0C9MV70"/>
<name>A0A0C9MV70_9FUNG</name>
<reference evidence="6" key="1">
    <citation type="submission" date="2014-09" db="EMBL/GenBank/DDBJ databases">
        <title>Draft genome sequence of an oleaginous Mucoromycotina fungus Mucor ambiguus NBRC6742.</title>
        <authorList>
            <person name="Takeda I."/>
            <person name="Yamane N."/>
            <person name="Morita T."/>
            <person name="Tamano K."/>
            <person name="Machida M."/>
            <person name="Baker S."/>
            <person name="Koike H."/>
        </authorList>
    </citation>
    <scope>NUCLEOTIDE SEQUENCE</scope>
    <source>
        <strain evidence="6">NBRC 6742</strain>
    </source>
</reference>
<dbReference type="InterPro" id="IPR002885">
    <property type="entry name" value="PPR_rpt"/>
</dbReference>
<evidence type="ECO:0000256" key="1">
    <source>
        <dbReference type="ARBA" id="ARBA00006192"/>
    </source>
</evidence>
<feature type="repeat" description="PPR" evidence="5">
    <location>
        <begin position="641"/>
        <end position="675"/>
    </location>
</feature>
<evidence type="ECO:0000256" key="3">
    <source>
        <dbReference type="ARBA" id="ARBA00044493"/>
    </source>
</evidence>
<proteinExistence type="inferred from homology"/>
<feature type="repeat" description="PPR" evidence="5">
    <location>
        <begin position="497"/>
        <end position="531"/>
    </location>
</feature>